<dbReference type="EMBL" id="CAJPDR010000086">
    <property type="protein sequence ID" value="CAF9915950.1"/>
    <property type="molecule type" value="Genomic_DNA"/>
</dbReference>
<feature type="region of interest" description="Disordered" evidence="1">
    <location>
        <begin position="293"/>
        <end position="375"/>
    </location>
</feature>
<evidence type="ECO:0000313" key="2">
    <source>
        <dbReference type="EMBL" id="CAF9915950.1"/>
    </source>
</evidence>
<dbReference type="AlphaFoldDB" id="A0A8H3IHK7"/>
<gene>
    <name evidence="2" type="ORF">ALECFALPRED_010394</name>
</gene>
<dbReference type="OrthoDB" id="5378435at2759"/>
<reference evidence="2" key="1">
    <citation type="submission" date="2021-03" db="EMBL/GenBank/DDBJ databases">
        <authorList>
            <person name="Tagirdzhanova G."/>
        </authorList>
    </citation>
    <scope>NUCLEOTIDE SEQUENCE</scope>
</reference>
<evidence type="ECO:0000256" key="1">
    <source>
        <dbReference type="SAM" id="MobiDB-lite"/>
    </source>
</evidence>
<evidence type="ECO:0000313" key="3">
    <source>
        <dbReference type="Proteomes" id="UP000664203"/>
    </source>
</evidence>
<feature type="compositionally biased region" description="Basic and acidic residues" evidence="1">
    <location>
        <begin position="307"/>
        <end position="320"/>
    </location>
</feature>
<feature type="compositionally biased region" description="Low complexity" evidence="1">
    <location>
        <begin position="30"/>
        <end position="45"/>
    </location>
</feature>
<organism evidence="2 3">
    <name type="scientific">Alectoria fallacina</name>
    <dbReference type="NCBI Taxonomy" id="1903189"/>
    <lineage>
        <taxon>Eukaryota</taxon>
        <taxon>Fungi</taxon>
        <taxon>Dikarya</taxon>
        <taxon>Ascomycota</taxon>
        <taxon>Pezizomycotina</taxon>
        <taxon>Lecanoromycetes</taxon>
        <taxon>OSLEUM clade</taxon>
        <taxon>Lecanoromycetidae</taxon>
        <taxon>Lecanorales</taxon>
        <taxon>Lecanorineae</taxon>
        <taxon>Parmeliaceae</taxon>
        <taxon>Alectoria</taxon>
    </lineage>
</organism>
<feature type="compositionally biased region" description="Polar residues" evidence="1">
    <location>
        <begin position="50"/>
        <end position="62"/>
    </location>
</feature>
<comment type="caution">
    <text evidence="2">The sequence shown here is derived from an EMBL/GenBank/DDBJ whole genome shotgun (WGS) entry which is preliminary data.</text>
</comment>
<feature type="compositionally biased region" description="Acidic residues" evidence="1">
    <location>
        <begin position="327"/>
        <end position="358"/>
    </location>
</feature>
<protein>
    <submittedName>
        <fullName evidence="2">Uncharacterized protein</fullName>
    </submittedName>
</protein>
<feature type="region of interest" description="Disordered" evidence="1">
    <location>
        <begin position="30"/>
        <end position="70"/>
    </location>
</feature>
<sequence length="423" mass="46757">MASTFPMPSTDYDTMLQDVSNHLSRSQLLRRLSTHSSSTSGSGKRVSARITKQNSAGNSPHNVQRRRTTANTARTYARLSQSSPYQTQEQVLSNYHGSRQSMPMERPMSWHPGSEMISTPATQVPTSEPVLGNTIAGLQNLAVSGQSASSVQQSIENAFSMGYGFPISRPLNMYEQTPTGLEDYEATAESMYTPESLYTSDPMYNSYPYNTIQQYQHSYMPHPPTQDAYPPASSQVPQWPEAQPYFANDFQVSQTMADLSQWSSNPGPKLNVKAAPQVSKRANKVLSGIGLYDDKAPNFVPGTSGDSNRDSIGKGLKLEETWQPPKDDDDDDVDDVDDDDDGEGSYSTDEAEEIEEDPPIMASAPQHAPTAFYPTYGDLSNQSFFFSNDDDPYTGEDQYANYLALDQPQSKPQDPAKGNFLWC</sequence>
<name>A0A8H3IHK7_9LECA</name>
<accession>A0A8H3IHK7</accession>
<keyword evidence="3" id="KW-1185">Reference proteome</keyword>
<dbReference type="Proteomes" id="UP000664203">
    <property type="component" value="Unassembled WGS sequence"/>
</dbReference>
<proteinExistence type="predicted"/>